<dbReference type="PANTHER" id="PTHR34368:SF1">
    <property type="entry name" value="OS01G0962200 PROTEIN"/>
    <property type="match status" value="1"/>
</dbReference>
<comment type="caution">
    <text evidence="2">The sequence shown here is derived from an EMBL/GenBank/DDBJ whole genome shotgun (WGS) entry which is preliminary data.</text>
</comment>
<gene>
    <name evidence="2" type="ORF">E4P82_07870</name>
</gene>
<evidence type="ECO:0000313" key="3">
    <source>
        <dbReference type="Proteomes" id="UP000760480"/>
    </source>
</evidence>
<evidence type="ECO:0000256" key="1">
    <source>
        <dbReference type="SAM" id="Phobius"/>
    </source>
</evidence>
<keyword evidence="1" id="KW-0812">Transmembrane</keyword>
<evidence type="ECO:0000313" key="2">
    <source>
        <dbReference type="EMBL" id="NMQ19124.1"/>
    </source>
</evidence>
<dbReference type="PANTHER" id="PTHR34368">
    <property type="entry name" value="OS01G0962200 PROTEIN"/>
    <property type="match status" value="1"/>
</dbReference>
<keyword evidence="1" id="KW-1133">Transmembrane helix</keyword>
<sequence>MPMRTGLIVVFTILCIAAALLLPAVPQSLEYHHFADQRNLLGIANFLDVVSNLGFLIVGIAGLVIVFGGRAQFEFRSERWPYAVFFLGALLTALGSGYYHLAPDNESLFWDRLPMTIAFMGLVASQIVDRIDIRAGLALLVPMLLIGAASVIYWRITERAGVGNVLPYGILQGYSVIIVLLLAALSPSRYTRGNDLYWVFGWYVLSKILETFDAQVLDLGGVISGHTLKHLAAALAGYTVCYMLMHRTLKETGL</sequence>
<feature type="transmembrane region" description="Helical" evidence="1">
    <location>
        <begin position="80"/>
        <end position="101"/>
    </location>
</feature>
<protein>
    <submittedName>
        <fullName evidence="2">Alkaline phytoceramidase</fullName>
    </submittedName>
</protein>
<keyword evidence="3" id="KW-1185">Reference proteome</keyword>
<name>A0ABX1TM18_9GAMM</name>
<accession>A0ABX1TM18</accession>
<dbReference type="EMBL" id="SPMZ01000021">
    <property type="protein sequence ID" value="NMQ19124.1"/>
    <property type="molecule type" value="Genomic_DNA"/>
</dbReference>
<feature type="transmembrane region" description="Helical" evidence="1">
    <location>
        <begin position="135"/>
        <end position="154"/>
    </location>
</feature>
<proteinExistence type="predicted"/>
<feature type="transmembrane region" description="Helical" evidence="1">
    <location>
        <begin position="166"/>
        <end position="185"/>
    </location>
</feature>
<dbReference type="RefSeq" id="WP_169248386.1">
    <property type="nucleotide sequence ID" value="NZ_SPMZ01000021.1"/>
</dbReference>
<organism evidence="2 3">
    <name type="scientific">Candidatus Competibacter phosphatis</name>
    <dbReference type="NCBI Taxonomy" id="221280"/>
    <lineage>
        <taxon>Bacteria</taxon>
        <taxon>Pseudomonadati</taxon>
        <taxon>Pseudomonadota</taxon>
        <taxon>Gammaproteobacteria</taxon>
        <taxon>Candidatus Competibacteraceae</taxon>
        <taxon>Candidatus Competibacter</taxon>
    </lineage>
</organism>
<dbReference type="Proteomes" id="UP000760480">
    <property type="component" value="Unassembled WGS sequence"/>
</dbReference>
<feature type="transmembrane region" description="Helical" evidence="1">
    <location>
        <begin position="50"/>
        <end position="68"/>
    </location>
</feature>
<keyword evidence="1" id="KW-0472">Membrane</keyword>
<reference evidence="2 3" key="1">
    <citation type="submission" date="2019-03" db="EMBL/GenBank/DDBJ databases">
        <title>Metabolic reconstructions from genomes of highly enriched 'Candidatus Accumulibacter' and 'Candidatus Competibacter' bioreactor populations.</title>
        <authorList>
            <person name="Annavajhala M.K."/>
            <person name="Welles L."/>
            <person name="Abbas B."/>
            <person name="Sorokin D."/>
            <person name="Park H."/>
            <person name="Van Loosdrecht M."/>
            <person name="Chandran K."/>
        </authorList>
    </citation>
    <scope>NUCLEOTIDE SEQUENCE [LARGE SCALE GENOMIC DNA]</scope>
    <source>
        <strain evidence="2 3">SBR_G</strain>
    </source>
</reference>